<organism evidence="2 3">
    <name type="scientific">Caerostris darwini</name>
    <dbReference type="NCBI Taxonomy" id="1538125"/>
    <lineage>
        <taxon>Eukaryota</taxon>
        <taxon>Metazoa</taxon>
        <taxon>Ecdysozoa</taxon>
        <taxon>Arthropoda</taxon>
        <taxon>Chelicerata</taxon>
        <taxon>Arachnida</taxon>
        <taxon>Araneae</taxon>
        <taxon>Araneomorphae</taxon>
        <taxon>Entelegynae</taxon>
        <taxon>Araneoidea</taxon>
        <taxon>Araneidae</taxon>
        <taxon>Caerostris</taxon>
    </lineage>
</organism>
<dbReference type="EMBL" id="BPLQ01013878">
    <property type="protein sequence ID" value="GIY75557.1"/>
    <property type="molecule type" value="Genomic_DNA"/>
</dbReference>
<evidence type="ECO:0000313" key="3">
    <source>
        <dbReference type="Proteomes" id="UP001054837"/>
    </source>
</evidence>
<evidence type="ECO:0000313" key="2">
    <source>
        <dbReference type="EMBL" id="GIY75557.1"/>
    </source>
</evidence>
<proteinExistence type="predicted"/>
<protein>
    <submittedName>
        <fullName evidence="2">Uncharacterized protein</fullName>
    </submittedName>
</protein>
<dbReference type="Proteomes" id="UP001054837">
    <property type="component" value="Unassembled WGS sequence"/>
</dbReference>
<name>A0AAV4VYV4_9ARAC</name>
<dbReference type="AlphaFoldDB" id="A0AAV4VYV4"/>
<evidence type="ECO:0000256" key="1">
    <source>
        <dbReference type="SAM" id="MobiDB-lite"/>
    </source>
</evidence>
<gene>
    <name evidence="2" type="ORF">CDAR_175131</name>
</gene>
<sequence length="145" mass="16567">MCNLCHTGNDGDEQNKSVERNDFPLGKSFLSECFSIIPFIIPFHNGRENMDTVNLRLESKGVKVPTLQLLSLEQGAPMTQNSHTIHHRYGQDFPGQLSPLPQTPEDNENHSSSYRKTAYRCRYLWTAAKSRVLLFVPPTIRFFPT</sequence>
<keyword evidence="3" id="KW-1185">Reference proteome</keyword>
<feature type="region of interest" description="Disordered" evidence="1">
    <location>
        <begin position="93"/>
        <end position="112"/>
    </location>
</feature>
<comment type="caution">
    <text evidence="2">The sequence shown here is derived from an EMBL/GenBank/DDBJ whole genome shotgun (WGS) entry which is preliminary data.</text>
</comment>
<accession>A0AAV4VYV4</accession>
<reference evidence="2 3" key="1">
    <citation type="submission" date="2021-06" db="EMBL/GenBank/DDBJ databases">
        <title>Caerostris darwini draft genome.</title>
        <authorList>
            <person name="Kono N."/>
            <person name="Arakawa K."/>
        </authorList>
    </citation>
    <scope>NUCLEOTIDE SEQUENCE [LARGE SCALE GENOMIC DNA]</scope>
</reference>